<dbReference type="PANTHER" id="PTHR11685">
    <property type="entry name" value="RBR FAMILY RING FINGER AND IBR DOMAIN-CONTAINING"/>
    <property type="match status" value="1"/>
</dbReference>
<evidence type="ECO:0000256" key="13">
    <source>
        <dbReference type="PROSITE-ProRule" id="PRU00175"/>
    </source>
</evidence>
<proteinExistence type="inferred from homology"/>
<dbReference type="InterPro" id="IPR001841">
    <property type="entry name" value="Znf_RING"/>
</dbReference>
<evidence type="ECO:0000256" key="12">
    <source>
        <dbReference type="ARBA" id="ARBA00022833"/>
    </source>
</evidence>
<evidence type="ECO:0000256" key="14">
    <source>
        <dbReference type="SAM" id="MobiDB-lite"/>
    </source>
</evidence>
<keyword evidence="12" id="KW-0862">Zinc</keyword>
<name>A0AA86RXS8_9FABA</name>
<evidence type="ECO:0000313" key="17">
    <source>
        <dbReference type="EMBL" id="CAJ1933844.1"/>
    </source>
</evidence>
<dbReference type="GO" id="GO:0016567">
    <property type="term" value="P:protein ubiquitination"/>
    <property type="evidence" value="ECO:0007669"/>
    <property type="project" value="InterPro"/>
</dbReference>
<feature type="region of interest" description="Disordered" evidence="14">
    <location>
        <begin position="1"/>
        <end position="32"/>
    </location>
</feature>
<feature type="domain" description="RING-type" evidence="15">
    <location>
        <begin position="134"/>
        <end position="181"/>
    </location>
</feature>
<feature type="domain" description="RING-type" evidence="16">
    <location>
        <begin position="130"/>
        <end position="343"/>
    </location>
</feature>
<comment type="similarity">
    <text evidence="5">Belongs to the RBR family. Ariadne subfamily.</text>
</comment>
<evidence type="ECO:0000256" key="3">
    <source>
        <dbReference type="ARBA" id="ARBA00003976"/>
    </source>
</evidence>
<keyword evidence="10 13" id="KW-0863">Zinc-finger</keyword>
<dbReference type="GO" id="GO:0061630">
    <property type="term" value="F:ubiquitin protein ligase activity"/>
    <property type="evidence" value="ECO:0007669"/>
    <property type="project" value="UniProtKB-EC"/>
</dbReference>
<dbReference type="InterPro" id="IPR054694">
    <property type="entry name" value="Parkin-like_IBR"/>
</dbReference>
<dbReference type="InterPro" id="IPR002867">
    <property type="entry name" value="IBR_dom"/>
</dbReference>
<sequence length="541" mass="63119">MNSTSDMDLPITDDDGSDLHCMDEEEKTQEEDDYIEDAEINETDYKISSEEQQHYTVLTESDIKRLQDEDINQVSCVLFVPRTAACLLLVHHEWSVVKVHEAWFNNEEKVRKVVGLMQHEALQVGFPNSKTLQCEICLNVVSGDKVRSAGCGHLYCMVCWKLYVDVSIDAGPERCLKLRCPRPNCDISVGGDMIFELASGSRRNRYDCFLLRSYVENNKKMKWCPAPACEYAVIYEPDGVRTNSDVTCLCCHSFCWSCGEEAHSPLDCETAKHWIMKNDSESSGNAAWILTNTKPCPYCKKPIEKDEGCMLMECKCGFHFCWLCLREWAKCGCSRNHVADEDNNKKEVKRKVVRDYLRNYNQYYEGWRRNDFSRKIAVRQMREVMNSGYKMKLGMLYGRAEDEFVFIEVAWKAVVECERVLKWSHPYGYYLPPREEAKREYYEYNQRQAETVLRKLKHCVEMELQVFLNGNEPIERFDSLRLKVVELTRITKTYFQNFVSALEKGLEEVQVSRYRPRKRVEMMETGESSSAKKKRIKTDSI</sequence>
<dbReference type="InterPro" id="IPR031127">
    <property type="entry name" value="E3_UB_ligase_RBR"/>
</dbReference>
<feature type="compositionally biased region" description="Basic residues" evidence="14">
    <location>
        <begin position="531"/>
        <end position="541"/>
    </location>
</feature>
<dbReference type="Pfam" id="PF21235">
    <property type="entry name" value="UBA_ARI1"/>
    <property type="match status" value="1"/>
</dbReference>
<dbReference type="InterPro" id="IPR044066">
    <property type="entry name" value="TRIAD_supradom"/>
</dbReference>
<dbReference type="PROSITE" id="PS50089">
    <property type="entry name" value="ZF_RING_2"/>
    <property type="match status" value="1"/>
</dbReference>
<dbReference type="CDD" id="cd20346">
    <property type="entry name" value="BRcat_RBR_ANKIB1"/>
    <property type="match status" value="1"/>
</dbReference>
<feature type="compositionally biased region" description="Acidic residues" evidence="14">
    <location>
        <begin position="23"/>
        <end position="32"/>
    </location>
</feature>
<dbReference type="SUPFAM" id="SSF57850">
    <property type="entry name" value="RING/U-box"/>
    <property type="match status" value="3"/>
</dbReference>
<evidence type="ECO:0000256" key="4">
    <source>
        <dbReference type="ARBA" id="ARBA00004906"/>
    </source>
</evidence>
<comment type="function">
    <text evidence="3">Might act as an E3 ubiquitin-protein ligase, or as part of E3 complex, which accepts ubiquitin from specific E2 ubiquitin-conjugating enzymes and then transfers it to substrates.</text>
</comment>
<evidence type="ECO:0000259" key="16">
    <source>
        <dbReference type="PROSITE" id="PS51873"/>
    </source>
</evidence>
<evidence type="ECO:0000256" key="2">
    <source>
        <dbReference type="ARBA" id="ARBA00001947"/>
    </source>
</evidence>
<comment type="catalytic activity">
    <reaction evidence="1">
        <text>[E2 ubiquitin-conjugating enzyme]-S-ubiquitinyl-L-cysteine + [acceptor protein]-L-lysine = [E2 ubiquitin-conjugating enzyme]-L-cysteine + [acceptor protein]-N(6)-ubiquitinyl-L-lysine.</text>
        <dbReference type="EC" id="2.3.2.31"/>
    </reaction>
</comment>
<accession>A0AA86RXS8</accession>
<comment type="pathway">
    <text evidence="4">Protein modification; protein ubiquitination.</text>
</comment>
<evidence type="ECO:0000256" key="8">
    <source>
        <dbReference type="ARBA" id="ARBA00022723"/>
    </source>
</evidence>
<dbReference type="EC" id="2.3.2.31" evidence="6"/>
<evidence type="ECO:0000256" key="7">
    <source>
        <dbReference type="ARBA" id="ARBA00022679"/>
    </source>
</evidence>
<evidence type="ECO:0000256" key="10">
    <source>
        <dbReference type="ARBA" id="ARBA00022771"/>
    </source>
</evidence>
<dbReference type="Pfam" id="PF22605">
    <property type="entry name" value="IBR_2"/>
    <property type="match status" value="1"/>
</dbReference>
<evidence type="ECO:0000256" key="1">
    <source>
        <dbReference type="ARBA" id="ARBA00001798"/>
    </source>
</evidence>
<comment type="cofactor">
    <cofactor evidence="2">
        <name>Zn(2+)</name>
        <dbReference type="ChEBI" id="CHEBI:29105"/>
    </cofactor>
</comment>
<feature type="region of interest" description="Disordered" evidence="14">
    <location>
        <begin position="521"/>
        <end position="541"/>
    </location>
</feature>
<evidence type="ECO:0000256" key="11">
    <source>
        <dbReference type="ARBA" id="ARBA00022786"/>
    </source>
</evidence>
<dbReference type="PROSITE" id="PS51873">
    <property type="entry name" value="TRIAD"/>
    <property type="match status" value="1"/>
</dbReference>
<keyword evidence="18" id="KW-1185">Reference proteome</keyword>
<dbReference type="Gramene" id="rna-AYBTSS11_LOCUS6581">
    <property type="protein sequence ID" value="CAJ1933844.1"/>
    <property type="gene ID" value="gene-AYBTSS11_LOCUS6581"/>
</dbReference>
<dbReference type="InterPro" id="IPR013083">
    <property type="entry name" value="Znf_RING/FYVE/PHD"/>
</dbReference>
<keyword evidence="8" id="KW-0479">Metal-binding</keyword>
<dbReference type="Gene3D" id="3.30.40.10">
    <property type="entry name" value="Zinc/RING finger domain, C3HC4 (zinc finger)"/>
    <property type="match status" value="1"/>
</dbReference>
<keyword evidence="11" id="KW-0833">Ubl conjugation pathway</keyword>
<evidence type="ECO:0000256" key="9">
    <source>
        <dbReference type="ARBA" id="ARBA00022737"/>
    </source>
</evidence>
<reference evidence="17" key="1">
    <citation type="submission" date="2023-10" db="EMBL/GenBank/DDBJ databases">
        <authorList>
            <person name="Domelevo Entfellner J.-B."/>
        </authorList>
    </citation>
    <scope>NUCLEOTIDE SEQUENCE</scope>
</reference>
<dbReference type="GO" id="GO:0008270">
    <property type="term" value="F:zinc ion binding"/>
    <property type="evidence" value="ECO:0007669"/>
    <property type="project" value="UniProtKB-KW"/>
</dbReference>
<protein>
    <recommendedName>
        <fullName evidence="6">RBR-type E3 ubiquitin transferase</fullName>
        <ecNumber evidence="6">2.3.2.31</ecNumber>
    </recommendedName>
</protein>
<keyword evidence="7" id="KW-0808">Transferase</keyword>
<dbReference type="AlphaFoldDB" id="A0AA86RXS8"/>
<evidence type="ECO:0000256" key="6">
    <source>
        <dbReference type="ARBA" id="ARBA00012251"/>
    </source>
</evidence>
<dbReference type="FunFam" id="3.30.40.10:FF:000019">
    <property type="entry name" value="RBR-type E3 ubiquitin transferase"/>
    <property type="match status" value="1"/>
</dbReference>
<dbReference type="Pfam" id="PF01485">
    <property type="entry name" value="IBR"/>
    <property type="match status" value="1"/>
</dbReference>
<evidence type="ECO:0000259" key="15">
    <source>
        <dbReference type="PROSITE" id="PS50089"/>
    </source>
</evidence>
<dbReference type="InterPro" id="IPR048962">
    <property type="entry name" value="ARIH1-like_UBL"/>
</dbReference>
<dbReference type="SMART" id="SM00647">
    <property type="entry name" value="IBR"/>
    <property type="match status" value="2"/>
</dbReference>
<organism evidence="17 18">
    <name type="scientific">Sphenostylis stenocarpa</name>
    <dbReference type="NCBI Taxonomy" id="92480"/>
    <lineage>
        <taxon>Eukaryota</taxon>
        <taxon>Viridiplantae</taxon>
        <taxon>Streptophyta</taxon>
        <taxon>Embryophyta</taxon>
        <taxon>Tracheophyta</taxon>
        <taxon>Spermatophyta</taxon>
        <taxon>Magnoliopsida</taxon>
        <taxon>eudicotyledons</taxon>
        <taxon>Gunneridae</taxon>
        <taxon>Pentapetalae</taxon>
        <taxon>rosids</taxon>
        <taxon>fabids</taxon>
        <taxon>Fabales</taxon>
        <taxon>Fabaceae</taxon>
        <taxon>Papilionoideae</taxon>
        <taxon>50 kb inversion clade</taxon>
        <taxon>NPAAA clade</taxon>
        <taxon>indigoferoid/millettioid clade</taxon>
        <taxon>Phaseoleae</taxon>
        <taxon>Sphenostylis</taxon>
    </lineage>
</organism>
<evidence type="ECO:0000313" key="18">
    <source>
        <dbReference type="Proteomes" id="UP001189624"/>
    </source>
</evidence>
<dbReference type="Proteomes" id="UP001189624">
    <property type="component" value="Chromosome 2"/>
</dbReference>
<evidence type="ECO:0000256" key="5">
    <source>
        <dbReference type="ARBA" id="ARBA00005884"/>
    </source>
</evidence>
<keyword evidence="9" id="KW-0677">Repeat</keyword>
<dbReference type="Gene3D" id="1.20.120.1750">
    <property type="match status" value="1"/>
</dbReference>
<dbReference type="EMBL" id="OY731399">
    <property type="protein sequence ID" value="CAJ1933844.1"/>
    <property type="molecule type" value="Genomic_DNA"/>
</dbReference>
<gene>
    <name evidence="17" type="ORF">AYBTSS11_LOCUS6581</name>
</gene>